<feature type="domain" description="WCX" evidence="3">
    <location>
        <begin position="242"/>
        <end position="317"/>
    </location>
</feature>
<dbReference type="PANTHER" id="PTHR34580:SF9">
    <property type="entry name" value="SLL5097 PROTEIN"/>
    <property type="match status" value="1"/>
</dbReference>
<dbReference type="SUPFAM" id="SSF46785">
    <property type="entry name" value="Winged helix' DNA-binding domain"/>
    <property type="match status" value="1"/>
</dbReference>
<dbReference type="PANTHER" id="PTHR34580">
    <property type="match status" value="1"/>
</dbReference>
<name>B8HWI4_CYAP4</name>
<feature type="domain" description="WYL" evidence="2">
    <location>
        <begin position="142"/>
        <end position="211"/>
    </location>
</feature>
<evidence type="ECO:0000259" key="2">
    <source>
        <dbReference type="Pfam" id="PF13280"/>
    </source>
</evidence>
<dbReference type="InterPro" id="IPR036388">
    <property type="entry name" value="WH-like_DNA-bd_sf"/>
</dbReference>
<dbReference type="InterPro" id="IPR028349">
    <property type="entry name" value="PafC-like"/>
</dbReference>
<dbReference type="OrthoDB" id="9767131at2"/>
<feature type="domain" description="Helix-turn-helix type 11" evidence="1">
    <location>
        <begin position="13"/>
        <end position="61"/>
    </location>
</feature>
<dbReference type="AlphaFoldDB" id="B8HWI4"/>
<dbReference type="InterPro" id="IPR036390">
    <property type="entry name" value="WH_DNA-bd_sf"/>
</dbReference>
<sequence>MSRHLERLLALDACLRSGQRHTAQSLASELEVCERTIRNDLAFLRDRYHAPLEFDQRRGYRYLDPTWRLPTINLSQGELFALTLGARMLETYGGSAYVRELRSAIARLAERLPEQTWVDLQQVADERILFRAGAETALDPEVWHQLEGACRHNKTVAMTYYTASRDAVSERKLDPYVLHIYRGTNPYVIGFCHKRQEILWFRADRIRKLQVLEQIFVPDPNFDIKEHLERIFQYEVGGESRPVAIWFDQRTAPFIRERRWHSTQEIQEHPDGSLTLQMNVRGMNDLKRWVLGYGSGAVVKHPPDLVEMVETEVQRMALSYKPKKDKQEHNREEQ</sequence>
<dbReference type="InterPro" id="IPR051534">
    <property type="entry name" value="CBASS_pafABC_assoc_protein"/>
</dbReference>
<dbReference type="EMBL" id="CP001344">
    <property type="protein sequence ID" value="ACL46410.1"/>
    <property type="molecule type" value="Genomic_DNA"/>
</dbReference>
<dbReference type="STRING" id="395961.Cyan7425_4096"/>
<dbReference type="Pfam" id="PF08279">
    <property type="entry name" value="HTH_11"/>
    <property type="match status" value="1"/>
</dbReference>
<dbReference type="Pfam" id="PF25583">
    <property type="entry name" value="WCX"/>
    <property type="match status" value="1"/>
</dbReference>
<dbReference type="Pfam" id="PF13280">
    <property type="entry name" value="WYL"/>
    <property type="match status" value="1"/>
</dbReference>
<dbReference type="eggNOG" id="COG2378">
    <property type="taxonomic scope" value="Bacteria"/>
</dbReference>
<reference evidence="4" key="1">
    <citation type="submission" date="2009-01" db="EMBL/GenBank/DDBJ databases">
        <title>Complete sequence of chromosome Cyanothece sp. PCC 7425.</title>
        <authorList>
            <consortium name="US DOE Joint Genome Institute"/>
            <person name="Lucas S."/>
            <person name="Copeland A."/>
            <person name="Lapidus A."/>
            <person name="Glavina del Rio T."/>
            <person name="Dalin E."/>
            <person name="Tice H."/>
            <person name="Bruce D."/>
            <person name="Goodwin L."/>
            <person name="Pitluck S."/>
            <person name="Sims D."/>
            <person name="Meineke L."/>
            <person name="Brettin T."/>
            <person name="Detter J.C."/>
            <person name="Han C."/>
            <person name="Larimer F."/>
            <person name="Land M."/>
            <person name="Hauser L."/>
            <person name="Kyrpides N."/>
            <person name="Ovchinnikova G."/>
            <person name="Liberton M."/>
            <person name="Stoeckel J."/>
            <person name="Banerjee A."/>
            <person name="Singh A."/>
            <person name="Page L."/>
            <person name="Sato H."/>
            <person name="Zhao L."/>
            <person name="Sherman L."/>
            <person name="Pakrasi H."/>
            <person name="Richardson P."/>
        </authorList>
    </citation>
    <scope>NUCLEOTIDE SEQUENCE</scope>
    <source>
        <strain evidence="4">PCC 7425</strain>
    </source>
</reference>
<dbReference type="PROSITE" id="PS52050">
    <property type="entry name" value="WYL"/>
    <property type="match status" value="1"/>
</dbReference>
<protein>
    <submittedName>
        <fullName evidence="4">Helix-turn-helix type 11 domain protein</fullName>
    </submittedName>
</protein>
<evidence type="ECO:0000259" key="1">
    <source>
        <dbReference type="Pfam" id="PF08279"/>
    </source>
</evidence>
<organism evidence="4">
    <name type="scientific">Cyanothece sp. (strain PCC 7425 / ATCC 29141)</name>
    <dbReference type="NCBI Taxonomy" id="395961"/>
    <lineage>
        <taxon>Bacteria</taxon>
        <taxon>Bacillati</taxon>
        <taxon>Cyanobacteriota</taxon>
        <taxon>Cyanophyceae</taxon>
        <taxon>Gomontiellales</taxon>
        <taxon>Cyanothecaceae</taxon>
        <taxon>Cyanothece</taxon>
    </lineage>
</organism>
<evidence type="ECO:0000313" key="4">
    <source>
        <dbReference type="EMBL" id="ACL46410.1"/>
    </source>
</evidence>
<dbReference type="Gene3D" id="1.10.10.10">
    <property type="entry name" value="Winged helix-like DNA-binding domain superfamily/Winged helix DNA-binding domain"/>
    <property type="match status" value="1"/>
</dbReference>
<dbReference type="HOGENOM" id="CLU_041141_4_1_3"/>
<dbReference type="KEGG" id="cyn:Cyan7425_4096"/>
<dbReference type="PIRSF" id="PIRSF016838">
    <property type="entry name" value="PafC"/>
    <property type="match status" value="1"/>
</dbReference>
<proteinExistence type="predicted"/>
<dbReference type="InterPro" id="IPR013196">
    <property type="entry name" value="HTH_11"/>
</dbReference>
<gene>
    <name evidence="4" type="ordered locus">Cyan7425_4096</name>
</gene>
<evidence type="ECO:0000259" key="3">
    <source>
        <dbReference type="Pfam" id="PF25583"/>
    </source>
</evidence>
<dbReference type="InterPro" id="IPR057727">
    <property type="entry name" value="WCX_dom"/>
</dbReference>
<accession>B8HWI4</accession>
<dbReference type="InterPro" id="IPR026881">
    <property type="entry name" value="WYL_dom"/>
</dbReference>